<dbReference type="Gene3D" id="2.130.10.10">
    <property type="entry name" value="YVTN repeat-like/Quinoprotein amine dehydrogenase"/>
    <property type="match status" value="1"/>
</dbReference>
<dbReference type="GO" id="GO:0005737">
    <property type="term" value="C:cytoplasm"/>
    <property type="evidence" value="ECO:0007669"/>
    <property type="project" value="TreeGrafter"/>
</dbReference>
<dbReference type="Pfam" id="PF00400">
    <property type="entry name" value="WD40"/>
    <property type="match status" value="3"/>
</dbReference>
<protein>
    <recommendedName>
        <fullName evidence="15">Pre-mRNA-processing factor 19</fullName>
        <ecNumber evidence="15">2.3.2.27</ecNumber>
    </recommendedName>
</protein>
<evidence type="ECO:0000256" key="3">
    <source>
        <dbReference type="ARBA" id="ARBA00006388"/>
    </source>
</evidence>
<keyword evidence="9 15" id="KW-0227">DNA damage</keyword>
<dbReference type="InterPro" id="IPR036322">
    <property type="entry name" value="WD40_repeat_dom_sf"/>
</dbReference>
<dbReference type="Gene3D" id="3.30.40.10">
    <property type="entry name" value="Zinc/RING finger domain, C3HC4 (zinc finger)"/>
    <property type="match status" value="1"/>
</dbReference>
<dbReference type="SUPFAM" id="SSF57850">
    <property type="entry name" value="RING/U-box"/>
    <property type="match status" value="1"/>
</dbReference>
<comment type="function">
    <text evidence="15">Ubiquitin-protein ligase which is mainly involved pre-mRNA splicing and DNA repair. Required for pre-mRNA splicing as component of the spliceosome.</text>
</comment>
<comment type="pathway">
    <text evidence="2 15">Protein modification; protein ubiquitination.</text>
</comment>
<dbReference type="AlphaFoldDB" id="A0A9P5TAG6"/>
<feature type="repeat" description="WD" evidence="14">
    <location>
        <begin position="251"/>
        <end position="295"/>
    </location>
</feature>
<evidence type="ECO:0000256" key="10">
    <source>
        <dbReference type="ARBA" id="ARBA00022786"/>
    </source>
</evidence>
<comment type="subcellular location">
    <subcellularLocation>
        <location evidence="1 15">Nucleus</location>
    </subcellularLocation>
</comment>
<dbReference type="GO" id="GO:0061630">
    <property type="term" value="F:ubiquitin protein ligase activity"/>
    <property type="evidence" value="ECO:0007669"/>
    <property type="project" value="UniProtKB-UniRule"/>
</dbReference>
<evidence type="ECO:0000256" key="9">
    <source>
        <dbReference type="ARBA" id="ARBA00022763"/>
    </source>
</evidence>
<dbReference type="Pfam" id="PF08606">
    <property type="entry name" value="Prp19"/>
    <property type="match status" value="1"/>
</dbReference>
<evidence type="ECO:0000256" key="5">
    <source>
        <dbReference type="ARBA" id="ARBA00022664"/>
    </source>
</evidence>
<dbReference type="InterPro" id="IPR003613">
    <property type="entry name" value="Ubox_domain"/>
</dbReference>
<feature type="domain" description="U-box" evidence="16">
    <location>
        <begin position="1"/>
        <end position="71"/>
    </location>
</feature>
<dbReference type="PANTHER" id="PTHR43995">
    <property type="entry name" value="PRE-MRNA-PROCESSING FACTOR 19"/>
    <property type="match status" value="1"/>
</dbReference>
<reference evidence="17" key="2">
    <citation type="journal article" date="2020" name="Nat. Commun.">
        <title>Large-scale genome sequencing of mycorrhizal fungi provides insights into the early evolution of symbiotic traits.</title>
        <authorList>
            <person name="Miyauchi S."/>
            <person name="Kiss E."/>
            <person name="Kuo A."/>
            <person name="Drula E."/>
            <person name="Kohler A."/>
            <person name="Sanchez-Garcia M."/>
            <person name="Morin E."/>
            <person name="Andreopoulos B."/>
            <person name="Barry K.W."/>
            <person name="Bonito G."/>
            <person name="Buee M."/>
            <person name="Carver A."/>
            <person name="Chen C."/>
            <person name="Cichocki N."/>
            <person name="Clum A."/>
            <person name="Culley D."/>
            <person name="Crous P.W."/>
            <person name="Fauchery L."/>
            <person name="Girlanda M."/>
            <person name="Hayes R.D."/>
            <person name="Keri Z."/>
            <person name="LaButti K."/>
            <person name="Lipzen A."/>
            <person name="Lombard V."/>
            <person name="Magnuson J."/>
            <person name="Maillard F."/>
            <person name="Murat C."/>
            <person name="Nolan M."/>
            <person name="Ohm R.A."/>
            <person name="Pangilinan J."/>
            <person name="Pereira M.F."/>
            <person name="Perotto S."/>
            <person name="Peter M."/>
            <person name="Pfister S."/>
            <person name="Riley R."/>
            <person name="Sitrit Y."/>
            <person name="Stielow J.B."/>
            <person name="Szollosi G."/>
            <person name="Zifcakova L."/>
            <person name="Stursova M."/>
            <person name="Spatafora J.W."/>
            <person name="Tedersoo L."/>
            <person name="Vaario L.M."/>
            <person name="Yamada A."/>
            <person name="Yan M."/>
            <person name="Wang P."/>
            <person name="Xu J."/>
            <person name="Bruns T."/>
            <person name="Baldrian P."/>
            <person name="Vilgalys R."/>
            <person name="Dunand C."/>
            <person name="Henrissat B."/>
            <person name="Grigoriev I.V."/>
            <person name="Hibbett D."/>
            <person name="Nagy L.G."/>
            <person name="Martin F.M."/>
        </authorList>
    </citation>
    <scope>NUCLEOTIDE SEQUENCE</scope>
    <source>
        <strain evidence="17">Prilba</strain>
    </source>
</reference>
<keyword evidence="8" id="KW-0677">Repeat</keyword>
<keyword evidence="11 15" id="KW-0508">mRNA splicing</keyword>
<dbReference type="InterPro" id="IPR015943">
    <property type="entry name" value="WD40/YVTN_repeat-like_dom_sf"/>
</dbReference>
<evidence type="ECO:0000256" key="1">
    <source>
        <dbReference type="ARBA" id="ARBA00004123"/>
    </source>
</evidence>
<dbReference type="GO" id="GO:0006281">
    <property type="term" value="P:DNA repair"/>
    <property type="evidence" value="ECO:0007669"/>
    <property type="project" value="UniProtKB-KW"/>
</dbReference>
<dbReference type="PROSITE" id="PS51698">
    <property type="entry name" value="U_BOX"/>
    <property type="match status" value="1"/>
</dbReference>
<evidence type="ECO:0000256" key="8">
    <source>
        <dbReference type="ARBA" id="ARBA00022737"/>
    </source>
</evidence>
<keyword evidence="12 15" id="KW-0234">DNA repair</keyword>
<proteinExistence type="inferred from homology"/>
<dbReference type="InterPro" id="IPR038959">
    <property type="entry name" value="Prp19"/>
</dbReference>
<dbReference type="OrthoDB" id="687049at2759"/>
<evidence type="ECO:0000259" key="16">
    <source>
        <dbReference type="PROSITE" id="PS51698"/>
    </source>
</evidence>
<keyword evidence="10 15" id="KW-0833">Ubl conjugation pathway</keyword>
<comment type="caution">
    <text evidence="17">The sequence shown here is derived from an EMBL/GenBank/DDBJ whole genome shotgun (WGS) entry which is preliminary data.</text>
</comment>
<evidence type="ECO:0000256" key="6">
    <source>
        <dbReference type="ARBA" id="ARBA00022679"/>
    </source>
</evidence>
<dbReference type="Proteomes" id="UP000759537">
    <property type="component" value="Unassembled WGS sequence"/>
</dbReference>
<dbReference type="GO" id="GO:0070534">
    <property type="term" value="P:protein K63-linked ubiquitination"/>
    <property type="evidence" value="ECO:0007669"/>
    <property type="project" value="UniProtKB-UniRule"/>
</dbReference>
<gene>
    <name evidence="17" type="ORF">DFH94DRAFT_648499</name>
</gene>
<dbReference type="SMART" id="SM00320">
    <property type="entry name" value="WD40"/>
    <property type="match status" value="5"/>
</dbReference>
<dbReference type="PROSITE" id="PS50082">
    <property type="entry name" value="WD_REPEATS_2"/>
    <property type="match status" value="1"/>
</dbReference>
<dbReference type="PANTHER" id="PTHR43995:SF1">
    <property type="entry name" value="PRE-MRNA-PROCESSING FACTOR 19"/>
    <property type="match status" value="1"/>
</dbReference>
<evidence type="ECO:0000256" key="2">
    <source>
        <dbReference type="ARBA" id="ARBA00004906"/>
    </source>
</evidence>
<dbReference type="InterPro" id="IPR013915">
    <property type="entry name" value="Prp19_cc"/>
</dbReference>
<comment type="catalytic activity">
    <reaction evidence="15">
        <text>S-ubiquitinyl-[E2 ubiquitin-conjugating enzyme]-L-cysteine + [acceptor protein]-L-lysine = [E2 ubiquitin-conjugating enzyme]-L-cysteine + N(6)-ubiquitinyl-[acceptor protein]-L-lysine.</text>
        <dbReference type="EC" id="2.3.2.27"/>
    </reaction>
</comment>
<dbReference type="GO" id="GO:0000974">
    <property type="term" value="C:Prp19 complex"/>
    <property type="evidence" value="ECO:0007669"/>
    <property type="project" value="UniProtKB-UniRule"/>
</dbReference>
<comment type="similarity">
    <text evidence="3 15">Belongs to the WD repeat PRP19 family.</text>
</comment>
<reference evidence="17" key="1">
    <citation type="submission" date="2019-10" db="EMBL/GenBank/DDBJ databases">
        <authorList>
            <consortium name="DOE Joint Genome Institute"/>
            <person name="Kuo A."/>
            <person name="Miyauchi S."/>
            <person name="Kiss E."/>
            <person name="Drula E."/>
            <person name="Kohler A."/>
            <person name="Sanchez-Garcia M."/>
            <person name="Andreopoulos B."/>
            <person name="Barry K.W."/>
            <person name="Bonito G."/>
            <person name="Buee M."/>
            <person name="Carver A."/>
            <person name="Chen C."/>
            <person name="Cichocki N."/>
            <person name="Clum A."/>
            <person name="Culley D."/>
            <person name="Crous P.W."/>
            <person name="Fauchery L."/>
            <person name="Girlanda M."/>
            <person name="Hayes R."/>
            <person name="Keri Z."/>
            <person name="LaButti K."/>
            <person name="Lipzen A."/>
            <person name="Lombard V."/>
            <person name="Magnuson J."/>
            <person name="Maillard F."/>
            <person name="Morin E."/>
            <person name="Murat C."/>
            <person name="Nolan M."/>
            <person name="Ohm R."/>
            <person name="Pangilinan J."/>
            <person name="Pereira M."/>
            <person name="Perotto S."/>
            <person name="Peter M."/>
            <person name="Riley R."/>
            <person name="Sitrit Y."/>
            <person name="Stielow B."/>
            <person name="Szollosi G."/>
            <person name="Zifcakova L."/>
            <person name="Stursova M."/>
            <person name="Spatafora J.W."/>
            <person name="Tedersoo L."/>
            <person name="Vaario L.-M."/>
            <person name="Yamada A."/>
            <person name="Yan M."/>
            <person name="Wang P."/>
            <person name="Xu J."/>
            <person name="Bruns T."/>
            <person name="Baldrian P."/>
            <person name="Vilgalys R."/>
            <person name="Henrissat B."/>
            <person name="Grigoriev I.V."/>
            <person name="Hibbett D."/>
            <person name="Nagy L.G."/>
            <person name="Martin F.M."/>
        </authorList>
    </citation>
    <scope>NUCLEOTIDE SEQUENCE</scope>
    <source>
        <strain evidence="17">Prilba</strain>
    </source>
</reference>
<organism evidence="17 18">
    <name type="scientific">Russula ochroleuca</name>
    <dbReference type="NCBI Taxonomy" id="152965"/>
    <lineage>
        <taxon>Eukaryota</taxon>
        <taxon>Fungi</taxon>
        <taxon>Dikarya</taxon>
        <taxon>Basidiomycota</taxon>
        <taxon>Agaricomycotina</taxon>
        <taxon>Agaricomycetes</taxon>
        <taxon>Russulales</taxon>
        <taxon>Russulaceae</taxon>
        <taxon>Russula</taxon>
    </lineage>
</organism>
<dbReference type="EMBL" id="WHVB01000006">
    <property type="protein sequence ID" value="KAF8482123.1"/>
    <property type="molecule type" value="Genomic_DNA"/>
</dbReference>
<evidence type="ECO:0000256" key="4">
    <source>
        <dbReference type="ARBA" id="ARBA00022574"/>
    </source>
</evidence>
<sequence>MFFCAISGEPPQDPVISTKSGHLYERRLVQKYITENGTDPVTGEKLEESDLVSVKASPGAAVPRPPTHSSIPALLTALQNEWDALVLETFTLKQQYNSTRQELSYALYSQDAASRVIARLMRERDAAREALANVQASMGISATPSNDVEMSDQTAPAGSALPEKVIAEIDETHQTLSAVRKKRKVPPGYATPAQVKNYSSKHTIPSLHSASPAGITSIALSGANPTQFLTGGNDGIVQLYDRSTDKVLASLKGHSKKIHHVAFREREGQPTLLLSAGADKLARVWSLDSASGEYRPRSIIKTHKGDVTGLVVHPSSTLLFLTSQDKTYSIHDLSEFNQLYRSTVAEEPFSSLALHPDGTILAAGTPSSTIHVYDVRSGDMAATLVPPDNSPFTVNSLSFSENGYHLLAPDSLSSVGIWDLRKQKLGHSIPLGDGFKVNKVVYDYSAQLLGVAGNEGARIFAHKTWEELVHFQEGGEVSNLQFGPESKEIWGTTGREVRIWGLPE</sequence>
<dbReference type="InterPro" id="IPR013083">
    <property type="entry name" value="Znf_RING/FYVE/PHD"/>
</dbReference>
<dbReference type="EC" id="2.3.2.27" evidence="15"/>
<dbReference type="Pfam" id="PF04564">
    <property type="entry name" value="U-box"/>
    <property type="match status" value="1"/>
</dbReference>
<evidence type="ECO:0000313" key="18">
    <source>
        <dbReference type="Proteomes" id="UP000759537"/>
    </source>
</evidence>
<dbReference type="InterPro" id="IPR055340">
    <property type="entry name" value="RING-Ubox_PRP19"/>
</dbReference>
<keyword evidence="18" id="KW-1185">Reference proteome</keyword>
<evidence type="ECO:0000256" key="15">
    <source>
        <dbReference type="RuleBase" id="RU367101"/>
    </source>
</evidence>
<dbReference type="InterPro" id="IPR001680">
    <property type="entry name" value="WD40_rpt"/>
</dbReference>
<keyword evidence="13 15" id="KW-0539">Nucleus</keyword>
<dbReference type="PROSITE" id="PS50294">
    <property type="entry name" value="WD_REPEATS_REGION"/>
    <property type="match status" value="1"/>
</dbReference>
<dbReference type="CDD" id="cd16656">
    <property type="entry name" value="RING-Ubox_PRP19"/>
    <property type="match status" value="1"/>
</dbReference>
<dbReference type="GO" id="GO:0071006">
    <property type="term" value="C:U2-type catalytic step 1 spliceosome"/>
    <property type="evidence" value="ECO:0007669"/>
    <property type="project" value="TreeGrafter"/>
</dbReference>
<evidence type="ECO:0000256" key="14">
    <source>
        <dbReference type="PROSITE-ProRule" id="PRU00221"/>
    </source>
</evidence>
<comment type="subunit">
    <text evidence="15">Homotetramer.</text>
</comment>
<evidence type="ECO:0000256" key="11">
    <source>
        <dbReference type="ARBA" id="ARBA00023187"/>
    </source>
</evidence>
<dbReference type="SUPFAM" id="SSF50978">
    <property type="entry name" value="WD40 repeat-like"/>
    <property type="match status" value="1"/>
</dbReference>
<dbReference type="GO" id="GO:0000398">
    <property type="term" value="P:mRNA splicing, via spliceosome"/>
    <property type="evidence" value="ECO:0007669"/>
    <property type="project" value="InterPro"/>
</dbReference>
<accession>A0A9P5TAG6</accession>
<keyword evidence="6 15" id="KW-0808">Transferase</keyword>
<evidence type="ECO:0000256" key="13">
    <source>
        <dbReference type="ARBA" id="ARBA00023242"/>
    </source>
</evidence>
<dbReference type="SMART" id="SM00504">
    <property type="entry name" value="Ubox"/>
    <property type="match status" value="1"/>
</dbReference>
<keyword evidence="5 15" id="KW-0507">mRNA processing</keyword>
<evidence type="ECO:0000256" key="7">
    <source>
        <dbReference type="ARBA" id="ARBA00022728"/>
    </source>
</evidence>
<evidence type="ECO:0000256" key="12">
    <source>
        <dbReference type="ARBA" id="ARBA00023204"/>
    </source>
</evidence>
<dbReference type="FunFam" id="3.30.40.10:FF:000027">
    <property type="entry name" value="Pre-mRNA-processing factor 19, putative"/>
    <property type="match status" value="1"/>
</dbReference>
<keyword evidence="7 15" id="KW-0747">Spliceosome</keyword>
<evidence type="ECO:0000313" key="17">
    <source>
        <dbReference type="EMBL" id="KAF8482123.1"/>
    </source>
</evidence>
<keyword evidence="4 14" id="KW-0853">WD repeat</keyword>
<name>A0A9P5TAG6_9AGAM</name>